<name>A0A7R9T1E5_9CHLO</name>
<organism evidence="2">
    <name type="scientific">Ostreococcus sp. 'lucimarinus'</name>
    <dbReference type="NCBI Taxonomy" id="242159"/>
    <lineage>
        <taxon>Eukaryota</taxon>
        <taxon>Viridiplantae</taxon>
        <taxon>Chlorophyta</taxon>
        <taxon>Mamiellophyceae</taxon>
        <taxon>Mamiellales</taxon>
        <taxon>Bathycoccaceae</taxon>
        <taxon>Ostreococcus</taxon>
    </lineage>
</organism>
<accession>A0A7R9T1E5</accession>
<evidence type="ECO:0000256" key="1">
    <source>
        <dbReference type="SAM" id="MobiDB-lite"/>
    </source>
</evidence>
<dbReference type="EMBL" id="HBDX01002782">
    <property type="protein sequence ID" value="CAD8221674.1"/>
    <property type="molecule type" value="Transcribed_RNA"/>
</dbReference>
<proteinExistence type="predicted"/>
<dbReference type="AlphaFoldDB" id="A0A7R9T1E5"/>
<protein>
    <submittedName>
        <fullName evidence="2">Uncharacterized protein</fullName>
    </submittedName>
</protein>
<feature type="compositionally biased region" description="Basic residues" evidence="1">
    <location>
        <begin position="179"/>
        <end position="191"/>
    </location>
</feature>
<dbReference type="OMA" id="NINWHRM"/>
<reference evidence="2" key="1">
    <citation type="submission" date="2021-01" db="EMBL/GenBank/DDBJ databases">
        <authorList>
            <person name="Corre E."/>
            <person name="Pelletier E."/>
            <person name="Niang G."/>
            <person name="Scheremetjew M."/>
            <person name="Finn R."/>
            <person name="Kale V."/>
            <person name="Holt S."/>
            <person name="Cochrane G."/>
            <person name="Meng A."/>
            <person name="Brown T."/>
            <person name="Cohen L."/>
        </authorList>
    </citation>
    <scope>NUCLEOTIDE SEQUENCE</scope>
    <source>
        <strain evidence="2">Clade-A-BCC118000</strain>
    </source>
</reference>
<sequence>MGGEDDIKGILGVCAQVCFVGTVIAAARESGAHWLHRTCTLCGGAKTMRCEHCKATGKLQKPEDRGDFATLNAKIETFQCMFCQGKGAVNCRRCAGAGGEIGRNINWHRMVHGEKPFKDLLRNRNFGYIPSLLNERIARQADRDTLDDFHDEVEELDGVAAKIRRFRLSQARGEAPPAKGKRKGKAKKTSSKGKPTNAAAAKNSKPSGKAKKKVAPAPVEKE</sequence>
<evidence type="ECO:0000313" key="2">
    <source>
        <dbReference type="EMBL" id="CAD8221674.1"/>
    </source>
</evidence>
<feature type="region of interest" description="Disordered" evidence="1">
    <location>
        <begin position="167"/>
        <end position="222"/>
    </location>
</feature>
<gene>
    <name evidence="2" type="ORF">OLUC0939_LOCUS2395</name>
</gene>
<feature type="compositionally biased region" description="Low complexity" evidence="1">
    <location>
        <begin position="192"/>
        <end position="207"/>
    </location>
</feature>